<reference evidence="3 4" key="1">
    <citation type="submission" date="2016-09" db="EMBL/GenBank/DDBJ databases">
        <title>Extensive genetic diversity and differential bi-allelic expression allows diatom success in the polar Southern Ocean.</title>
        <authorList>
            <consortium name="DOE Joint Genome Institute"/>
            <person name="Mock T."/>
            <person name="Otillar R.P."/>
            <person name="Strauss J."/>
            <person name="Dupont C."/>
            <person name="Frickenhaus S."/>
            <person name="Maumus F."/>
            <person name="Mcmullan M."/>
            <person name="Sanges R."/>
            <person name="Schmutz J."/>
            <person name="Toseland A."/>
            <person name="Valas R."/>
            <person name="Veluchamy A."/>
            <person name="Ward B.J."/>
            <person name="Allen A."/>
            <person name="Barry K."/>
            <person name="Falciatore A."/>
            <person name="Ferrante M."/>
            <person name="Fortunato A.E."/>
            <person name="Gloeckner G."/>
            <person name="Gruber A."/>
            <person name="Hipkin R."/>
            <person name="Janech M."/>
            <person name="Kroth P."/>
            <person name="Leese F."/>
            <person name="Lindquist E."/>
            <person name="Lyon B.R."/>
            <person name="Martin J."/>
            <person name="Mayer C."/>
            <person name="Parker M."/>
            <person name="Quesneville H."/>
            <person name="Raymond J."/>
            <person name="Uhlig C."/>
            <person name="Valentin K.U."/>
            <person name="Worden A.Z."/>
            <person name="Armbrust E.V."/>
            <person name="Bowler C."/>
            <person name="Green B."/>
            <person name="Moulton V."/>
            <person name="Van Oosterhout C."/>
            <person name="Grigoriev I."/>
        </authorList>
    </citation>
    <scope>NUCLEOTIDE SEQUENCE [LARGE SCALE GENOMIC DNA]</scope>
    <source>
        <strain evidence="3 4">CCMP1102</strain>
    </source>
</reference>
<dbReference type="Pfam" id="PF11976">
    <property type="entry name" value="Rad60-SLD"/>
    <property type="match status" value="2"/>
</dbReference>
<sequence length="566" mass="62364">MTSDSSDDDSYGGMDSPVSSDDDADDNDKNNTKKRSGSNSSSVFKFNSQKFGASASSSSSSCVRPAKRKKRNTNSNTTKKIARNQRSSSRRDSIESGSDSDSEMEEEEKAGKHPVIVKPKSKSDNTNYQKTDISDNNNKKNITAANQETIELSSSDEASPKNTAKTTSKINKNITSTSTRLALARTKTTATTTSKEFMNLSSDDDSDNDEDVMNKPLPKNLPPDALAAIQRSQQAKAHLAQAQSYKAQDIHVAVPQETVGTVIPPTNAGGRRITLPGQTICGSRGGSLLARKTVPLGNKLNFTCRCDHLTIKGQKQPTAKNNTNNLNLTIRENETISVLVEKFCKVHNLPPNSAKIVLTFDGRHLDTKQTPNFYDMEDEDMIHVTAEATYLLAAGTVSSSSSSTKATTTTTTTKVKPISRGKTLTFSLNFKIMTAAPKVTAGTRRTQRQKALPKPVMSNKKLMLCENECIEVLVNKIYNTLNLPSDTTKIVMKFDGRCLDIQKTPKCYKMEDEDLIEVLVEKQEVDPLQDAIQFVLMSKPYYDPRFHKAPAQPYYDDKILVDRLQT</sequence>
<feature type="compositionally biased region" description="Acidic residues" evidence="1">
    <location>
        <begin position="98"/>
        <end position="108"/>
    </location>
</feature>
<keyword evidence="4" id="KW-1185">Reference proteome</keyword>
<gene>
    <name evidence="3" type="ORF">FRACYDRAFT_249170</name>
</gene>
<dbReference type="InterPro" id="IPR000626">
    <property type="entry name" value="Ubiquitin-like_dom"/>
</dbReference>
<dbReference type="InParanoid" id="A0A1E7ES45"/>
<dbReference type="SMART" id="SM00213">
    <property type="entry name" value="UBQ"/>
    <property type="match status" value="1"/>
</dbReference>
<dbReference type="CDD" id="cd17080">
    <property type="entry name" value="Ubl_SLD2_Esc2_like"/>
    <property type="match status" value="1"/>
</dbReference>
<protein>
    <recommendedName>
        <fullName evidence="2">Ubiquitin-like domain-containing protein</fullName>
    </recommendedName>
</protein>
<feature type="compositionally biased region" description="Acidic residues" evidence="1">
    <location>
        <begin position="202"/>
        <end position="211"/>
    </location>
</feature>
<dbReference type="OrthoDB" id="442921at2759"/>
<feature type="region of interest" description="Disordered" evidence="1">
    <location>
        <begin position="1"/>
        <end position="214"/>
    </location>
</feature>
<feature type="compositionally biased region" description="Low complexity" evidence="1">
    <location>
        <begin position="177"/>
        <end position="195"/>
    </location>
</feature>
<name>A0A1E7ES45_9STRA</name>
<dbReference type="Proteomes" id="UP000095751">
    <property type="component" value="Unassembled WGS sequence"/>
</dbReference>
<dbReference type="Gene3D" id="3.10.20.90">
    <property type="entry name" value="Phosphatidylinositol 3-kinase Catalytic Subunit, Chain A, domain 1"/>
    <property type="match status" value="2"/>
</dbReference>
<dbReference type="PROSITE" id="PS50053">
    <property type="entry name" value="UBIQUITIN_2"/>
    <property type="match status" value="1"/>
</dbReference>
<dbReference type="EMBL" id="KV784378">
    <property type="protein sequence ID" value="OEU08828.1"/>
    <property type="molecule type" value="Genomic_DNA"/>
</dbReference>
<dbReference type="AlphaFoldDB" id="A0A1E7ES45"/>
<feature type="compositionally biased region" description="Polar residues" evidence="1">
    <location>
        <begin position="124"/>
        <end position="176"/>
    </location>
</feature>
<accession>A0A1E7ES45</accession>
<proteinExistence type="predicted"/>
<dbReference type="KEGG" id="fcy:FRACYDRAFT_249170"/>
<dbReference type="PANTHER" id="PTHR10562">
    <property type="entry name" value="SMALL UBIQUITIN-RELATED MODIFIER"/>
    <property type="match status" value="1"/>
</dbReference>
<feature type="compositionally biased region" description="Acidic residues" evidence="1">
    <location>
        <begin position="1"/>
        <end position="10"/>
    </location>
</feature>
<dbReference type="SUPFAM" id="SSF54236">
    <property type="entry name" value="Ubiquitin-like"/>
    <property type="match status" value="2"/>
</dbReference>
<evidence type="ECO:0000256" key="1">
    <source>
        <dbReference type="SAM" id="MobiDB-lite"/>
    </source>
</evidence>
<evidence type="ECO:0000313" key="3">
    <source>
        <dbReference type="EMBL" id="OEU08828.1"/>
    </source>
</evidence>
<evidence type="ECO:0000313" key="4">
    <source>
        <dbReference type="Proteomes" id="UP000095751"/>
    </source>
</evidence>
<feature type="domain" description="Ubiquitin-like" evidence="2">
    <location>
        <begin position="307"/>
        <end position="384"/>
    </location>
</feature>
<dbReference type="InterPro" id="IPR029071">
    <property type="entry name" value="Ubiquitin-like_domsf"/>
</dbReference>
<evidence type="ECO:0000259" key="2">
    <source>
        <dbReference type="PROSITE" id="PS50053"/>
    </source>
</evidence>
<dbReference type="InterPro" id="IPR022617">
    <property type="entry name" value="Rad60/SUMO-like_dom"/>
</dbReference>
<organism evidence="3 4">
    <name type="scientific">Fragilariopsis cylindrus CCMP1102</name>
    <dbReference type="NCBI Taxonomy" id="635003"/>
    <lineage>
        <taxon>Eukaryota</taxon>
        <taxon>Sar</taxon>
        <taxon>Stramenopiles</taxon>
        <taxon>Ochrophyta</taxon>
        <taxon>Bacillariophyta</taxon>
        <taxon>Bacillariophyceae</taxon>
        <taxon>Bacillariophycidae</taxon>
        <taxon>Bacillariales</taxon>
        <taxon>Bacillariaceae</taxon>
        <taxon>Fragilariopsis</taxon>
    </lineage>
</organism>
<feature type="compositionally biased region" description="Polar residues" evidence="1">
    <location>
        <begin position="37"/>
        <end position="51"/>
    </location>
</feature>